<dbReference type="PANTHER" id="PTHR16943">
    <property type="entry name" value="2-METHYLCITRATE DEHYDRATASE-RELATED"/>
    <property type="match status" value="1"/>
</dbReference>
<dbReference type="InterPro" id="IPR045336">
    <property type="entry name" value="MmgE_PrpD_N"/>
</dbReference>
<dbReference type="STRING" id="260086.SAMN05216207_1001441"/>
<accession>A0A1I4SHK3</accession>
<evidence type="ECO:0000313" key="5">
    <source>
        <dbReference type="Proteomes" id="UP000199614"/>
    </source>
</evidence>
<dbReference type="Proteomes" id="UP000199614">
    <property type="component" value="Unassembled WGS sequence"/>
</dbReference>
<reference evidence="4 5" key="1">
    <citation type="submission" date="2016-10" db="EMBL/GenBank/DDBJ databases">
        <authorList>
            <person name="de Groot N.N."/>
        </authorList>
    </citation>
    <scope>NUCLEOTIDE SEQUENCE [LARGE SCALE GENOMIC DNA]</scope>
    <source>
        <strain evidence="4 5">CGMCC 4.1877</strain>
    </source>
</reference>
<protein>
    <submittedName>
        <fullName evidence="4">2-methylcitrate dehydratase PrpD</fullName>
    </submittedName>
</protein>
<evidence type="ECO:0000259" key="3">
    <source>
        <dbReference type="Pfam" id="PF19305"/>
    </source>
</evidence>
<feature type="domain" description="MmgE/PrpD C-terminal" evidence="3">
    <location>
        <begin position="280"/>
        <end position="421"/>
    </location>
</feature>
<name>A0A1I4SHK3_PSUAM</name>
<dbReference type="Gene3D" id="1.10.4100.10">
    <property type="entry name" value="2-methylcitrate dehydratase PrpD"/>
    <property type="match status" value="1"/>
</dbReference>
<dbReference type="EMBL" id="FOUY01000001">
    <property type="protein sequence ID" value="SFM63912.1"/>
    <property type="molecule type" value="Genomic_DNA"/>
</dbReference>
<dbReference type="OrthoDB" id="3781756at2"/>
<dbReference type="InterPro" id="IPR036148">
    <property type="entry name" value="MmgE/PrpD_sf"/>
</dbReference>
<dbReference type="Pfam" id="PF03972">
    <property type="entry name" value="MmgE_PrpD_N"/>
    <property type="match status" value="1"/>
</dbReference>
<dbReference type="RefSeq" id="WP_093336303.1">
    <property type="nucleotide sequence ID" value="NZ_FOUY01000001.1"/>
</dbReference>
<dbReference type="GO" id="GO:0016829">
    <property type="term" value="F:lyase activity"/>
    <property type="evidence" value="ECO:0007669"/>
    <property type="project" value="InterPro"/>
</dbReference>
<keyword evidence="5" id="KW-1185">Reference proteome</keyword>
<dbReference type="Gene3D" id="3.30.1330.120">
    <property type="entry name" value="2-methylcitrate dehydratase PrpD"/>
    <property type="match status" value="1"/>
</dbReference>
<dbReference type="InterPro" id="IPR042188">
    <property type="entry name" value="MmgE/PrpD_sf_2"/>
</dbReference>
<sequence length="472" mass="48113">MTGGGPDRDTLRPAVRSAVTRLGAWVSGLRWADVPDEVRERVVTVLVDAVAVTTLGAREPAQRALVDAWDPPAGPAPLFGTGREVAVDAAAWLNATASVRLELDDGHRLAAGHPAAHGFPAVLALAARRGVPGEELCCALLAAYEVAARFGRATRLRPGTHPHGNWGIAGAAAGCARVLGLSAADTATAIDAGSGLPVAGPFAAALDGNPVRDHWMGAANQSGLAAARLAASGTGHPTGVAADSLGELLGSLDPAVLASGLGSGPDPASWEILGGYFKQHSSCSFTHAAVDAALDLREQAGDGCGGIEQVLVEVHSLGAALDRTSWPTPLAAMFSLPFTVATALRRGRMVPADVSAEALADPVTADLARRVTVRVAADLDARLPAERPARVTVTTTGGDRLVAERPNPVGDVAHHPFTPEDRVRVLGDLLTGSDLLADPGLLAGLRDRCAALPAAPDAGEALRSLGALAHPR</sequence>
<evidence type="ECO:0000256" key="1">
    <source>
        <dbReference type="ARBA" id="ARBA00006174"/>
    </source>
</evidence>
<feature type="domain" description="MmgE/PrpD N-terminal" evidence="2">
    <location>
        <begin position="21"/>
        <end position="242"/>
    </location>
</feature>
<dbReference type="PANTHER" id="PTHR16943:SF8">
    <property type="entry name" value="2-METHYLCITRATE DEHYDRATASE"/>
    <property type="match status" value="1"/>
</dbReference>
<proteinExistence type="inferred from homology"/>
<dbReference type="SUPFAM" id="SSF103378">
    <property type="entry name" value="2-methylcitrate dehydratase PrpD"/>
    <property type="match status" value="1"/>
</dbReference>
<dbReference type="Pfam" id="PF19305">
    <property type="entry name" value="MmgE_PrpD_C"/>
    <property type="match status" value="1"/>
</dbReference>
<dbReference type="InterPro" id="IPR005656">
    <property type="entry name" value="MmgE_PrpD"/>
</dbReference>
<gene>
    <name evidence="4" type="ORF">SAMN05216207_1001441</name>
</gene>
<dbReference type="InterPro" id="IPR042183">
    <property type="entry name" value="MmgE/PrpD_sf_1"/>
</dbReference>
<dbReference type="InterPro" id="IPR045337">
    <property type="entry name" value="MmgE_PrpD_C"/>
</dbReference>
<dbReference type="AlphaFoldDB" id="A0A1I4SHK3"/>
<comment type="similarity">
    <text evidence="1">Belongs to the PrpD family.</text>
</comment>
<organism evidence="4 5">
    <name type="scientific">Pseudonocardia ammonioxydans</name>
    <dbReference type="NCBI Taxonomy" id="260086"/>
    <lineage>
        <taxon>Bacteria</taxon>
        <taxon>Bacillati</taxon>
        <taxon>Actinomycetota</taxon>
        <taxon>Actinomycetes</taxon>
        <taxon>Pseudonocardiales</taxon>
        <taxon>Pseudonocardiaceae</taxon>
        <taxon>Pseudonocardia</taxon>
    </lineage>
</organism>
<evidence type="ECO:0000259" key="2">
    <source>
        <dbReference type="Pfam" id="PF03972"/>
    </source>
</evidence>
<evidence type="ECO:0000313" key="4">
    <source>
        <dbReference type="EMBL" id="SFM63912.1"/>
    </source>
</evidence>